<keyword evidence="2" id="KW-1185">Reference proteome</keyword>
<comment type="caution">
    <text evidence="1">The sequence shown here is derived from an EMBL/GenBank/DDBJ whole genome shotgun (WGS) entry which is preliminary data.</text>
</comment>
<dbReference type="InterPro" id="IPR044171">
    <property type="entry name" value="LAX2-like"/>
</dbReference>
<accession>A0A5N6LND0</accession>
<gene>
    <name evidence="1" type="ORF">E3N88_40664</name>
</gene>
<organism evidence="1 2">
    <name type="scientific">Mikania micrantha</name>
    <name type="common">bitter vine</name>
    <dbReference type="NCBI Taxonomy" id="192012"/>
    <lineage>
        <taxon>Eukaryota</taxon>
        <taxon>Viridiplantae</taxon>
        <taxon>Streptophyta</taxon>
        <taxon>Embryophyta</taxon>
        <taxon>Tracheophyta</taxon>
        <taxon>Spermatophyta</taxon>
        <taxon>Magnoliopsida</taxon>
        <taxon>eudicotyledons</taxon>
        <taxon>Gunneridae</taxon>
        <taxon>Pentapetalae</taxon>
        <taxon>asterids</taxon>
        <taxon>campanulids</taxon>
        <taxon>Asterales</taxon>
        <taxon>Asteraceae</taxon>
        <taxon>Asteroideae</taxon>
        <taxon>Heliantheae alliance</taxon>
        <taxon>Eupatorieae</taxon>
        <taxon>Mikania</taxon>
    </lineage>
</organism>
<dbReference type="PANTHER" id="PTHR47290:SF4">
    <property type="entry name" value="RING FINGER PROTEIN"/>
    <property type="match status" value="1"/>
</dbReference>
<evidence type="ECO:0000313" key="2">
    <source>
        <dbReference type="Proteomes" id="UP000326396"/>
    </source>
</evidence>
<evidence type="ECO:0000313" key="1">
    <source>
        <dbReference type="EMBL" id="KAD2393687.1"/>
    </source>
</evidence>
<dbReference type="AlphaFoldDB" id="A0A5N6LND0"/>
<proteinExistence type="predicted"/>
<protein>
    <submittedName>
        <fullName evidence="1">Uncharacterized protein</fullName>
    </submittedName>
</protein>
<dbReference type="PANTHER" id="PTHR47290">
    <property type="entry name" value="RING FINGER PROTEIN"/>
    <property type="match status" value="1"/>
</dbReference>
<dbReference type="EMBL" id="SZYD01000019">
    <property type="protein sequence ID" value="KAD2393687.1"/>
    <property type="molecule type" value="Genomic_DNA"/>
</dbReference>
<dbReference type="OrthoDB" id="1932457at2759"/>
<reference evidence="1 2" key="1">
    <citation type="submission" date="2019-05" db="EMBL/GenBank/DDBJ databases">
        <title>Mikania micrantha, genome provides insights into the molecular mechanism of rapid growth.</title>
        <authorList>
            <person name="Liu B."/>
        </authorList>
    </citation>
    <scope>NUCLEOTIDE SEQUENCE [LARGE SCALE GENOMIC DNA]</scope>
    <source>
        <strain evidence="1">NLD-2019</strain>
        <tissue evidence="1">Leaf</tissue>
    </source>
</reference>
<name>A0A5N6LND0_9ASTR</name>
<dbReference type="Proteomes" id="UP000326396">
    <property type="component" value="Linkage Group LG9"/>
</dbReference>
<sequence>MTMFPAHLSSSRCINGGFSDGGYDCFISLGRGFCSDLMAEDESRTETSINNEEAGSSMKDVNVHDDHDDDHSRWLQLSLGGGHIQTTNPSHRMLTMESTSAPPSADLDLLSGVDGGGLSRQIPPSPPPVSHQLLFPLPEFLGSHRPTPTVFFLQPNQTAAPMNSVPFVTLQQQQQQQHETNYNYMQLIRQYPTNVNPQVSSSSTFSGSPEQHGRPIHVHRRLNVARVINPPRRLHSGVWFMLQASQNQAKEPFLPQIPKSYLRIKDGRMTVGLLIKYLVNKLELGSESEAPSERQMLKMDIENYVPPSSIFSQSKHKQH</sequence>